<organism evidence="8 9">
    <name type="scientific">Oryza sativa subsp. japonica</name>
    <name type="common">Rice</name>
    <dbReference type="NCBI Taxonomy" id="39947"/>
    <lineage>
        <taxon>Eukaryota</taxon>
        <taxon>Viridiplantae</taxon>
        <taxon>Streptophyta</taxon>
        <taxon>Embryophyta</taxon>
        <taxon>Tracheophyta</taxon>
        <taxon>Spermatophyta</taxon>
        <taxon>Magnoliopsida</taxon>
        <taxon>Liliopsida</taxon>
        <taxon>Poales</taxon>
        <taxon>Poaceae</taxon>
        <taxon>BOP clade</taxon>
        <taxon>Oryzoideae</taxon>
        <taxon>Oryzeae</taxon>
        <taxon>Oryzinae</taxon>
        <taxon>Oryza</taxon>
        <taxon>Oryza sativa</taxon>
    </lineage>
</organism>
<dbReference type="PANTHER" id="PTHR11097:SF8">
    <property type="entry name" value="EXOSOME COMPLEX COMPONENT RRP42"/>
    <property type="match status" value="1"/>
</dbReference>
<dbReference type="Gene3D" id="3.30.230.70">
    <property type="entry name" value="GHMP Kinase, N-terminal domain"/>
    <property type="match status" value="1"/>
</dbReference>
<proteinExistence type="evidence at protein level"/>
<dbReference type="InterPro" id="IPR020568">
    <property type="entry name" value="Ribosomal_Su5_D2-typ_SF"/>
</dbReference>
<evidence type="ECO:0000313" key="8">
    <source>
        <dbReference type="EMBL" id="BAT16820.1"/>
    </source>
</evidence>
<evidence type="ECO:0000259" key="7">
    <source>
        <dbReference type="Pfam" id="PF01138"/>
    </source>
</evidence>
<evidence type="ECO:0000256" key="1">
    <source>
        <dbReference type="ARBA" id="ARBA00004496"/>
    </source>
</evidence>
<reference evidence="9" key="1">
    <citation type="journal article" date="2005" name="Nature">
        <title>The map-based sequence of the rice genome.</title>
        <authorList>
            <consortium name="International rice genome sequencing project (IRGSP)"/>
            <person name="Matsumoto T."/>
            <person name="Wu J."/>
            <person name="Kanamori H."/>
            <person name="Katayose Y."/>
            <person name="Fujisawa M."/>
            <person name="Namiki N."/>
            <person name="Mizuno H."/>
            <person name="Yamamoto K."/>
            <person name="Antonio B.A."/>
            <person name="Baba T."/>
            <person name="Sakata K."/>
            <person name="Nagamura Y."/>
            <person name="Aoki H."/>
            <person name="Arikawa K."/>
            <person name="Arita K."/>
            <person name="Bito T."/>
            <person name="Chiden Y."/>
            <person name="Fujitsuka N."/>
            <person name="Fukunaka R."/>
            <person name="Hamada M."/>
            <person name="Harada C."/>
            <person name="Hayashi A."/>
            <person name="Hijishita S."/>
            <person name="Honda M."/>
            <person name="Hosokawa S."/>
            <person name="Ichikawa Y."/>
            <person name="Idonuma A."/>
            <person name="Iijima M."/>
            <person name="Ikeda M."/>
            <person name="Ikeno M."/>
            <person name="Ito K."/>
            <person name="Ito S."/>
            <person name="Ito T."/>
            <person name="Ito Y."/>
            <person name="Ito Y."/>
            <person name="Iwabuchi A."/>
            <person name="Kamiya K."/>
            <person name="Karasawa W."/>
            <person name="Kurita K."/>
            <person name="Katagiri S."/>
            <person name="Kikuta A."/>
            <person name="Kobayashi H."/>
            <person name="Kobayashi N."/>
            <person name="Machita K."/>
            <person name="Maehara T."/>
            <person name="Masukawa M."/>
            <person name="Mizubayashi T."/>
            <person name="Mukai Y."/>
            <person name="Nagasaki H."/>
            <person name="Nagata Y."/>
            <person name="Naito S."/>
            <person name="Nakashima M."/>
            <person name="Nakama Y."/>
            <person name="Nakamichi Y."/>
            <person name="Nakamura M."/>
            <person name="Meguro A."/>
            <person name="Negishi M."/>
            <person name="Ohta I."/>
            <person name="Ohta T."/>
            <person name="Okamoto M."/>
            <person name="Ono N."/>
            <person name="Saji S."/>
            <person name="Sakaguchi M."/>
            <person name="Sakai K."/>
            <person name="Shibata M."/>
            <person name="Shimokawa T."/>
            <person name="Song J."/>
            <person name="Takazaki Y."/>
            <person name="Terasawa K."/>
            <person name="Tsugane M."/>
            <person name="Tsuji K."/>
            <person name="Ueda S."/>
            <person name="Waki K."/>
            <person name="Yamagata H."/>
            <person name="Yamamoto M."/>
            <person name="Yamamoto S."/>
            <person name="Yamane H."/>
            <person name="Yoshiki S."/>
            <person name="Yoshihara R."/>
            <person name="Yukawa K."/>
            <person name="Zhong H."/>
            <person name="Yano M."/>
            <person name="Yuan Q."/>
            <person name="Ouyang S."/>
            <person name="Liu J."/>
            <person name="Jones K.M."/>
            <person name="Gansberger K."/>
            <person name="Moffat K."/>
            <person name="Hill J."/>
            <person name="Bera J."/>
            <person name="Fadrosh D."/>
            <person name="Jin S."/>
            <person name="Johri S."/>
            <person name="Kim M."/>
            <person name="Overton L."/>
            <person name="Reardon M."/>
            <person name="Tsitrin T."/>
            <person name="Vuong H."/>
            <person name="Weaver B."/>
            <person name="Ciecko A."/>
            <person name="Tallon L."/>
            <person name="Jackson J."/>
            <person name="Pai G."/>
            <person name="Aken S.V."/>
            <person name="Utterback T."/>
            <person name="Reidmuller S."/>
            <person name="Feldblyum T."/>
            <person name="Hsiao J."/>
            <person name="Zismann V."/>
            <person name="Iobst S."/>
            <person name="de Vazeille A.R."/>
            <person name="Buell C.R."/>
            <person name="Ying K."/>
            <person name="Li Y."/>
            <person name="Lu T."/>
            <person name="Huang Y."/>
            <person name="Zhao Q."/>
            <person name="Feng Q."/>
            <person name="Zhang L."/>
            <person name="Zhu J."/>
            <person name="Weng Q."/>
            <person name="Mu J."/>
            <person name="Lu Y."/>
            <person name="Fan D."/>
            <person name="Liu Y."/>
            <person name="Guan J."/>
            <person name="Zhang Y."/>
            <person name="Yu S."/>
            <person name="Liu X."/>
            <person name="Zhang Y."/>
            <person name="Hong G."/>
            <person name="Han B."/>
            <person name="Choisne N."/>
            <person name="Demange N."/>
            <person name="Orjeda G."/>
            <person name="Samain S."/>
            <person name="Cattolico L."/>
            <person name="Pelletier E."/>
            <person name="Couloux A."/>
            <person name="Segurens B."/>
            <person name="Wincker P."/>
            <person name="D'Hont A."/>
            <person name="Scarpelli C."/>
            <person name="Weissenbach J."/>
            <person name="Salanoubat M."/>
            <person name="Quetier F."/>
            <person name="Yu Y."/>
            <person name="Kim H.R."/>
            <person name="Rambo T."/>
            <person name="Currie J."/>
            <person name="Collura K."/>
            <person name="Luo M."/>
            <person name="Yang T."/>
            <person name="Ammiraju J.S.S."/>
            <person name="Engler F."/>
            <person name="Soderlund C."/>
            <person name="Wing R.A."/>
            <person name="Palmer L.E."/>
            <person name="de la Bastide M."/>
            <person name="Spiegel L."/>
            <person name="Nascimento L."/>
            <person name="Zutavern T."/>
            <person name="O'Shaughnessy A."/>
            <person name="Dike S."/>
            <person name="Dedhia N."/>
            <person name="Preston R."/>
            <person name="Balija V."/>
            <person name="McCombie W.R."/>
            <person name="Chow T."/>
            <person name="Chen H."/>
            <person name="Chung M."/>
            <person name="Chen C."/>
            <person name="Shaw J."/>
            <person name="Wu H."/>
            <person name="Hsiao K."/>
            <person name="Chao Y."/>
            <person name="Chu M."/>
            <person name="Cheng C."/>
            <person name="Hour A."/>
            <person name="Lee P."/>
            <person name="Lin S."/>
            <person name="Lin Y."/>
            <person name="Liou J."/>
            <person name="Liu S."/>
            <person name="Hsing Y."/>
            <person name="Raghuvanshi S."/>
            <person name="Mohanty A."/>
            <person name="Bharti A.K."/>
            <person name="Gaur A."/>
            <person name="Gupta V."/>
            <person name="Kumar D."/>
            <person name="Ravi V."/>
            <person name="Vij S."/>
            <person name="Kapur A."/>
            <person name="Khurana P."/>
            <person name="Khurana P."/>
            <person name="Khurana J.P."/>
            <person name="Tyagi A.K."/>
            <person name="Gaikwad K."/>
            <person name="Singh A."/>
            <person name="Dalal V."/>
            <person name="Srivastava S."/>
            <person name="Dixit A."/>
            <person name="Pal A.K."/>
            <person name="Ghazi I.A."/>
            <person name="Yadav M."/>
            <person name="Pandit A."/>
            <person name="Bhargava A."/>
            <person name="Sureshbabu K."/>
            <person name="Batra K."/>
            <person name="Sharma T.R."/>
            <person name="Mohapatra T."/>
            <person name="Singh N.K."/>
            <person name="Messing J."/>
            <person name="Nelson A.B."/>
            <person name="Fuks G."/>
            <person name="Kavchok S."/>
            <person name="Keizer G."/>
            <person name="Linton E."/>
            <person name="Llaca V."/>
            <person name="Song R."/>
            <person name="Tanyolac B."/>
            <person name="Young S."/>
            <person name="Ho-Il K."/>
            <person name="Hahn J.H."/>
            <person name="Sangsakoo G."/>
            <person name="Vanavichit A."/>
            <person name="de Mattos Luiz.A.T."/>
            <person name="Zimmer P.D."/>
            <person name="Malone G."/>
            <person name="Dellagostin O."/>
            <person name="de Oliveira A.C."/>
            <person name="Bevan M."/>
            <person name="Bancroft I."/>
            <person name="Minx P."/>
            <person name="Cordum H."/>
            <person name="Wilson R."/>
            <person name="Cheng Z."/>
            <person name="Jin W."/>
            <person name="Jiang J."/>
            <person name="Leong S.A."/>
            <person name="Iwama H."/>
            <person name="Gojobori T."/>
            <person name="Itoh T."/>
            <person name="Niimura Y."/>
            <person name="Fujii Y."/>
            <person name="Habara T."/>
            <person name="Sakai H."/>
            <person name="Sato Y."/>
            <person name="Wilson G."/>
            <person name="Kumar K."/>
            <person name="McCouch S."/>
            <person name="Juretic N."/>
            <person name="Hoen D."/>
            <person name="Wright S."/>
            <person name="Bruskiewich R."/>
            <person name="Bureau T."/>
            <person name="Miyao A."/>
            <person name="Hirochika H."/>
            <person name="Nishikawa T."/>
            <person name="Kadowaki K."/>
            <person name="Sugiura M."/>
            <person name="Burr B."/>
            <person name="Sasaki T."/>
        </authorList>
    </citation>
    <scope>NUCLEOTIDE SEQUENCE [LARGE SCALE GENOMIC DNA]</scope>
    <source>
        <strain evidence="9">cv. Nipponbare</strain>
    </source>
</reference>
<dbReference type="Pfam" id="PF01138">
    <property type="entry name" value="RNase_PH"/>
    <property type="match status" value="1"/>
</dbReference>
<feature type="domain" description="Exoribonuclease phosphorolytic" evidence="7">
    <location>
        <begin position="42"/>
        <end position="124"/>
    </location>
</feature>
<dbReference type="EMBL" id="AP014968">
    <property type="protein sequence ID" value="BAT16820.1"/>
    <property type="molecule type" value="Genomic_DNA"/>
</dbReference>
<evidence type="ECO:0007829" key="11">
    <source>
        <dbReference type="ProteomicsDB" id="A0A0P0Y9E7"/>
    </source>
</evidence>
<evidence type="ECO:0007829" key="10">
    <source>
        <dbReference type="PeptideAtlas" id="A0A0P0Y9E7"/>
    </source>
</evidence>
<dbReference type="PANTHER" id="PTHR11097">
    <property type="entry name" value="EXOSOME COMPLEX EXONUCLEASE RIBOSOMAL RNA PROCESSING PROTEIN"/>
    <property type="match status" value="1"/>
</dbReference>
<keyword evidence="10 11" id="KW-1267">Proteomics identification</keyword>
<dbReference type="InterPro" id="IPR050590">
    <property type="entry name" value="Exosome_comp_Rrp42_subfam"/>
</dbReference>
<evidence type="ECO:0000256" key="5">
    <source>
        <dbReference type="ARBA" id="ARBA00022835"/>
    </source>
</evidence>
<keyword evidence="4" id="KW-0963">Cytoplasm</keyword>
<evidence type="ECO:0000313" key="9">
    <source>
        <dbReference type="Proteomes" id="UP000059680"/>
    </source>
</evidence>
<name>A0A0P0Y9E7_ORYSJ</name>
<evidence type="ECO:0000256" key="3">
    <source>
        <dbReference type="ARBA" id="ARBA00006678"/>
    </source>
</evidence>
<reference evidence="8 9" key="3">
    <citation type="journal article" date="2013" name="Rice">
        <title>Improvement of the Oryza sativa Nipponbare reference genome using next generation sequence and optical map data.</title>
        <authorList>
            <person name="Kawahara Y."/>
            <person name="de la Bastide M."/>
            <person name="Hamilton J.P."/>
            <person name="Kanamori H."/>
            <person name="McCombie W.R."/>
            <person name="Ouyang S."/>
            <person name="Schwartz D.C."/>
            <person name="Tanaka T."/>
            <person name="Wu J."/>
            <person name="Zhou S."/>
            <person name="Childs K.L."/>
            <person name="Davidson R.M."/>
            <person name="Lin H."/>
            <person name="Quesada-Ocampo L."/>
            <person name="Vaillancourt B."/>
            <person name="Sakai H."/>
            <person name="Lee S.S."/>
            <person name="Kim J."/>
            <person name="Numa H."/>
            <person name="Itoh T."/>
            <person name="Buell C.R."/>
            <person name="Matsumoto T."/>
        </authorList>
    </citation>
    <scope>NUCLEOTIDE SEQUENCE [LARGE SCALE GENOMIC DNA]</scope>
    <source>
        <strain evidence="9">cv. Nipponbare</strain>
    </source>
</reference>
<gene>
    <name evidence="8" type="ordered locus">Os12g0403800</name>
    <name evidence="8" type="ORF">OSNPB_120403800</name>
</gene>
<dbReference type="GO" id="GO:0000178">
    <property type="term" value="C:exosome (RNase complex)"/>
    <property type="evidence" value="ECO:0007669"/>
    <property type="project" value="UniProtKB-KW"/>
</dbReference>
<protein>
    <recommendedName>
        <fullName evidence="6">Ribosomal RNA-processing protein 42</fullName>
    </recommendedName>
</protein>
<comment type="similarity">
    <text evidence="3">Belongs to the RNase PH family.</text>
</comment>
<accession>A0A0P0Y9E7</accession>
<dbReference type="ExpressionAtlas" id="A0A0P0Y9E7">
    <property type="expression patterns" value="baseline and differential"/>
</dbReference>
<dbReference type="Proteomes" id="UP000059680">
    <property type="component" value="Chromosome 12"/>
</dbReference>
<keyword evidence="9" id="KW-1185">Reference proteome</keyword>
<sequence length="138" mass="14578">MPHARYAPAAPRTMVGLSEGEKHFIRGGIAQDLRTDGRRRLQFRAISVETGVIPQANGSARVRLGATEVIATVKAELGKPSILHPDKGKVSIFVDCSPTAAPMFEGRGSEEFSAELCVALQRCLLGGKSGAGLLGSLH</sequence>
<dbReference type="AlphaFoldDB" id="A0A0P0Y9E7"/>
<dbReference type="InterPro" id="IPR027408">
    <property type="entry name" value="PNPase/RNase_PH_dom_sf"/>
</dbReference>
<dbReference type="InterPro" id="IPR001247">
    <property type="entry name" value="ExoRNase_PH_dom1"/>
</dbReference>
<dbReference type="GO" id="GO:0005737">
    <property type="term" value="C:cytoplasm"/>
    <property type="evidence" value="ECO:0007669"/>
    <property type="project" value="UniProtKB-SubCell"/>
</dbReference>
<comment type="subcellular location">
    <subcellularLocation>
        <location evidence="1">Cytoplasm</location>
    </subcellularLocation>
    <subcellularLocation>
        <location evidence="2">Nucleus</location>
        <location evidence="2">Nucleolus</location>
    </subcellularLocation>
</comment>
<evidence type="ECO:0000256" key="6">
    <source>
        <dbReference type="ARBA" id="ARBA00042523"/>
    </source>
</evidence>
<dbReference type="SUPFAM" id="SSF54211">
    <property type="entry name" value="Ribosomal protein S5 domain 2-like"/>
    <property type="match status" value="1"/>
</dbReference>
<evidence type="ECO:0000256" key="4">
    <source>
        <dbReference type="ARBA" id="ARBA00022490"/>
    </source>
</evidence>
<dbReference type="GO" id="GO:0005730">
    <property type="term" value="C:nucleolus"/>
    <property type="evidence" value="ECO:0007669"/>
    <property type="project" value="UniProtKB-SubCell"/>
</dbReference>
<keyword evidence="5" id="KW-0271">Exosome</keyword>
<dbReference type="Gramene" id="Os12t0403800-01">
    <property type="protein sequence ID" value="Os12t0403800-01"/>
    <property type="gene ID" value="Os12g0403800"/>
</dbReference>
<evidence type="ECO:0000256" key="2">
    <source>
        <dbReference type="ARBA" id="ARBA00004604"/>
    </source>
</evidence>
<reference evidence="8 9" key="2">
    <citation type="journal article" date="2013" name="Plant Cell Physiol.">
        <title>Rice Annotation Project Database (RAP-DB): an integrative and interactive database for rice genomics.</title>
        <authorList>
            <person name="Sakai H."/>
            <person name="Lee S.S."/>
            <person name="Tanaka T."/>
            <person name="Numa H."/>
            <person name="Kim J."/>
            <person name="Kawahara Y."/>
            <person name="Wakimoto H."/>
            <person name="Yang C.C."/>
            <person name="Iwamoto M."/>
            <person name="Abe T."/>
            <person name="Yamada Y."/>
            <person name="Muto A."/>
            <person name="Inokuchi H."/>
            <person name="Ikemura T."/>
            <person name="Matsumoto T."/>
            <person name="Sasaki T."/>
            <person name="Itoh T."/>
        </authorList>
    </citation>
    <scope>NUCLEOTIDE SEQUENCE [LARGE SCALE GENOMIC DNA]</scope>
    <source>
        <strain evidence="9">cv. Nipponbare</strain>
    </source>
</reference>